<dbReference type="InterPro" id="IPR005225">
    <property type="entry name" value="Small_GTP-bd"/>
</dbReference>
<evidence type="ECO:0000259" key="1">
    <source>
        <dbReference type="Pfam" id="PF01926"/>
    </source>
</evidence>
<dbReference type="GO" id="GO:0002098">
    <property type="term" value="P:tRNA wobble uridine modification"/>
    <property type="evidence" value="ECO:0007669"/>
    <property type="project" value="TreeGrafter"/>
</dbReference>
<dbReference type="AlphaFoldDB" id="A0A7M2WRU6"/>
<name>A0A7M2WRU6_9BACT</name>
<dbReference type="Proteomes" id="UP000593765">
    <property type="component" value="Chromosome"/>
</dbReference>
<keyword evidence="3" id="KW-1185">Reference proteome</keyword>
<dbReference type="Gene3D" id="3.40.50.300">
    <property type="entry name" value="P-loop containing nucleotide triphosphate hydrolases"/>
    <property type="match status" value="1"/>
</dbReference>
<dbReference type="InterPro" id="IPR031168">
    <property type="entry name" value="G_TrmE"/>
</dbReference>
<sequence length="352" mass="36942">MTAALLTPPGAAAIAVVRIHGSGVGPFLAAHFSGRARIGRAVHGQLSDGNKVIDDPVVVLVDSCTADLNVHGGPWVVRATLDLLGRCGFAVESLATGAAQQASPAGGQAAAIHLAETSDALSREVLAALPHARTELAVRVVLAQPAAWEALLRSPPGREVIEALLADRTMQRILLTPTVAIVGPANVGKSTLANRLFGRQRSITADLPGTTRDWVGELANLEGVAVMLVDTPGIRRSDDVIEQTAIANAKDRVSTADAVVVVLDGARPFDDEQADVLRHHRGAIVAVNKSDVAPAWDVKLLGTDALPIAARTGTGIDRLTRAILVRLGCLDLRIDSPRCWTPRQREILHAIG</sequence>
<dbReference type="InterPro" id="IPR027266">
    <property type="entry name" value="TrmE/GcvT-like"/>
</dbReference>
<dbReference type="CDD" id="cd04164">
    <property type="entry name" value="trmE"/>
    <property type="match status" value="1"/>
</dbReference>
<dbReference type="RefSeq" id="WP_206291122.1">
    <property type="nucleotide sequence ID" value="NZ_CP063458.1"/>
</dbReference>
<dbReference type="InterPro" id="IPR006073">
    <property type="entry name" value="GTP-bd"/>
</dbReference>
<dbReference type="PANTHER" id="PTHR42714">
    <property type="entry name" value="TRNA MODIFICATION GTPASE GTPBP3"/>
    <property type="match status" value="1"/>
</dbReference>
<protein>
    <submittedName>
        <fullName evidence="2">50S ribosome-binding GTPase</fullName>
    </submittedName>
</protein>
<dbReference type="InterPro" id="IPR027417">
    <property type="entry name" value="P-loop_NTPase"/>
</dbReference>
<dbReference type="SUPFAM" id="SSF103025">
    <property type="entry name" value="Folate-binding domain"/>
    <property type="match status" value="1"/>
</dbReference>
<accession>A0A7M2WRU6</accession>
<dbReference type="Gene3D" id="3.30.1360.120">
    <property type="entry name" value="Probable tRNA modification gtpase trme, domain 1"/>
    <property type="match status" value="1"/>
</dbReference>
<dbReference type="KEGG" id="hbs:IPV69_18070"/>
<proteinExistence type="predicted"/>
<evidence type="ECO:0000313" key="2">
    <source>
        <dbReference type="EMBL" id="QOV88153.1"/>
    </source>
</evidence>
<dbReference type="Pfam" id="PF01926">
    <property type="entry name" value="MMR_HSR1"/>
    <property type="match status" value="1"/>
</dbReference>
<feature type="domain" description="G" evidence="1">
    <location>
        <begin position="178"/>
        <end position="289"/>
    </location>
</feature>
<evidence type="ECO:0000313" key="3">
    <source>
        <dbReference type="Proteomes" id="UP000593765"/>
    </source>
</evidence>
<dbReference type="SUPFAM" id="SSF52540">
    <property type="entry name" value="P-loop containing nucleoside triphosphate hydrolases"/>
    <property type="match status" value="1"/>
</dbReference>
<gene>
    <name evidence="2" type="ORF">IPV69_18070</name>
</gene>
<organism evidence="2 3">
    <name type="scientific">Humisphaera borealis</name>
    <dbReference type="NCBI Taxonomy" id="2807512"/>
    <lineage>
        <taxon>Bacteria</taxon>
        <taxon>Pseudomonadati</taxon>
        <taxon>Planctomycetota</taxon>
        <taxon>Phycisphaerae</taxon>
        <taxon>Tepidisphaerales</taxon>
        <taxon>Tepidisphaeraceae</taxon>
        <taxon>Humisphaera</taxon>
    </lineage>
</organism>
<dbReference type="GO" id="GO:0005525">
    <property type="term" value="F:GTP binding"/>
    <property type="evidence" value="ECO:0007669"/>
    <property type="project" value="InterPro"/>
</dbReference>
<reference evidence="2 3" key="1">
    <citation type="submission" date="2020-10" db="EMBL/GenBank/DDBJ databases">
        <title>Wide distribution of Phycisphaera-like planctomycetes from WD2101 soil group in peatlands and genome analysis of the first cultivated representative.</title>
        <authorList>
            <person name="Dedysh S.N."/>
            <person name="Beletsky A.V."/>
            <person name="Ivanova A."/>
            <person name="Kulichevskaya I.S."/>
            <person name="Suzina N.E."/>
            <person name="Philippov D.A."/>
            <person name="Rakitin A.L."/>
            <person name="Mardanov A.V."/>
            <person name="Ravin N.V."/>
        </authorList>
    </citation>
    <scope>NUCLEOTIDE SEQUENCE [LARGE SCALE GENOMIC DNA]</scope>
    <source>
        <strain evidence="2 3">M1803</strain>
    </source>
</reference>
<dbReference type="NCBIfam" id="TIGR00231">
    <property type="entry name" value="small_GTP"/>
    <property type="match status" value="1"/>
</dbReference>
<dbReference type="PANTHER" id="PTHR42714:SF2">
    <property type="entry name" value="TRNA MODIFICATION GTPASE GTPBP3, MITOCHONDRIAL"/>
    <property type="match status" value="1"/>
</dbReference>
<dbReference type="EMBL" id="CP063458">
    <property type="protein sequence ID" value="QOV88153.1"/>
    <property type="molecule type" value="Genomic_DNA"/>
</dbReference>
<dbReference type="GO" id="GO:0005737">
    <property type="term" value="C:cytoplasm"/>
    <property type="evidence" value="ECO:0007669"/>
    <property type="project" value="TreeGrafter"/>
</dbReference>
<dbReference type="GO" id="GO:0030488">
    <property type="term" value="P:tRNA methylation"/>
    <property type="evidence" value="ECO:0007669"/>
    <property type="project" value="TreeGrafter"/>
</dbReference>